<dbReference type="SUPFAM" id="SSF88946">
    <property type="entry name" value="Sigma2 domain of RNA polymerase sigma factors"/>
    <property type="match status" value="1"/>
</dbReference>
<dbReference type="InterPro" id="IPR036388">
    <property type="entry name" value="WH-like_DNA-bd_sf"/>
</dbReference>
<evidence type="ECO:0000256" key="1">
    <source>
        <dbReference type="ARBA" id="ARBA00010641"/>
    </source>
</evidence>
<dbReference type="RefSeq" id="WP_074259627.1">
    <property type="nucleotide sequence ID" value="NZ_FSRJ01000002.1"/>
</dbReference>
<sequence length="181" mass="20229">MSRRQGHDDALERIIAQNLSDLLVFAERRVPHRPDAADALGDALEIVWRRSARVPSDPTAARMYLFVVLRNVIANATRSRRRRSAALERLRTELSVQRTPDPDVRLDVAAAIARLPPPQAELVRLIHWDGFSIAEAATMLSINASTARGKYARARETLKQALATPEQQPRAPQQINTGRMA</sequence>
<feature type="region of interest" description="Disordered" evidence="5">
    <location>
        <begin position="161"/>
        <end position="181"/>
    </location>
</feature>
<evidence type="ECO:0000256" key="3">
    <source>
        <dbReference type="ARBA" id="ARBA00023082"/>
    </source>
</evidence>
<keyword evidence="2" id="KW-0805">Transcription regulation</keyword>
<dbReference type="Pfam" id="PF08281">
    <property type="entry name" value="Sigma70_r4_2"/>
    <property type="match status" value="1"/>
</dbReference>
<keyword evidence="9" id="KW-1185">Reference proteome</keyword>
<feature type="domain" description="RNA polymerase sigma-70 region 2" evidence="6">
    <location>
        <begin position="15"/>
        <end position="83"/>
    </location>
</feature>
<keyword evidence="3" id="KW-0731">Sigma factor</keyword>
<dbReference type="EMBL" id="FSRJ01000002">
    <property type="protein sequence ID" value="SIN85366.1"/>
    <property type="molecule type" value="Genomic_DNA"/>
</dbReference>
<feature type="domain" description="RNA polymerase sigma factor 70 region 4 type 2" evidence="7">
    <location>
        <begin position="107"/>
        <end position="158"/>
    </location>
</feature>
<dbReference type="InterPro" id="IPR013249">
    <property type="entry name" value="RNA_pol_sigma70_r4_t2"/>
</dbReference>
<dbReference type="PANTHER" id="PTHR43133:SF25">
    <property type="entry name" value="RNA POLYMERASE SIGMA FACTOR RFAY-RELATED"/>
    <property type="match status" value="1"/>
</dbReference>
<dbReference type="GO" id="GO:0016987">
    <property type="term" value="F:sigma factor activity"/>
    <property type="evidence" value="ECO:0007669"/>
    <property type="project" value="UniProtKB-KW"/>
</dbReference>
<dbReference type="NCBIfam" id="TIGR02937">
    <property type="entry name" value="sigma70-ECF"/>
    <property type="match status" value="1"/>
</dbReference>
<accession>A0A1N6EQP8</accession>
<dbReference type="SUPFAM" id="SSF88659">
    <property type="entry name" value="Sigma3 and sigma4 domains of RNA polymerase sigma factors"/>
    <property type="match status" value="1"/>
</dbReference>
<dbReference type="InterPro" id="IPR039425">
    <property type="entry name" value="RNA_pol_sigma-70-like"/>
</dbReference>
<dbReference type="AlphaFoldDB" id="A0A1N6EQP8"/>
<evidence type="ECO:0000256" key="2">
    <source>
        <dbReference type="ARBA" id="ARBA00023015"/>
    </source>
</evidence>
<dbReference type="Pfam" id="PF04542">
    <property type="entry name" value="Sigma70_r2"/>
    <property type="match status" value="1"/>
</dbReference>
<reference evidence="9" key="1">
    <citation type="submission" date="2016-11" db="EMBL/GenBank/DDBJ databases">
        <authorList>
            <person name="Varghese N."/>
            <person name="Submissions S."/>
        </authorList>
    </citation>
    <scope>NUCLEOTIDE SEQUENCE [LARGE SCALE GENOMIC DNA]</scope>
    <source>
        <strain evidence="9">DSM 8595</strain>
    </source>
</reference>
<comment type="similarity">
    <text evidence="1">Belongs to the sigma-70 factor family. ECF subfamily.</text>
</comment>
<feature type="compositionally biased region" description="Polar residues" evidence="5">
    <location>
        <begin position="165"/>
        <end position="181"/>
    </location>
</feature>
<protein>
    <submittedName>
        <fullName evidence="8">RNA polymerase sigma-70 factor, ECF subfamily</fullName>
    </submittedName>
</protein>
<proteinExistence type="inferred from homology"/>
<name>A0A1N6EQP8_9MICO</name>
<dbReference type="Gene3D" id="1.10.1740.10">
    <property type="match status" value="1"/>
</dbReference>
<dbReference type="InterPro" id="IPR007627">
    <property type="entry name" value="RNA_pol_sigma70_r2"/>
</dbReference>
<evidence type="ECO:0000313" key="9">
    <source>
        <dbReference type="Proteomes" id="UP000184699"/>
    </source>
</evidence>
<dbReference type="Proteomes" id="UP000184699">
    <property type="component" value="Unassembled WGS sequence"/>
</dbReference>
<organism evidence="8 9">
    <name type="scientific">Agromyces cerinus subsp. cerinus</name>
    <dbReference type="NCBI Taxonomy" id="232089"/>
    <lineage>
        <taxon>Bacteria</taxon>
        <taxon>Bacillati</taxon>
        <taxon>Actinomycetota</taxon>
        <taxon>Actinomycetes</taxon>
        <taxon>Micrococcales</taxon>
        <taxon>Microbacteriaceae</taxon>
        <taxon>Agromyces</taxon>
    </lineage>
</organism>
<dbReference type="InterPro" id="IPR013325">
    <property type="entry name" value="RNA_pol_sigma_r2"/>
</dbReference>
<dbReference type="STRING" id="232089.SAMN05443544_1374"/>
<evidence type="ECO:0000256" key="5">
    <source>
        <dbReference type="SAM" id="MobiDB-lite"/>
    </source>
</evidence>
<evidence type="ECO:0000259" key="7">
    <source>
        <dbReference type="Pfam" id="PF08281"/>
    </source>
</evidence>
<dbReference type="InterPro" id="IPR013324">
    <property type="entry name" value="RNA_pol_sigma_r3/r4-like"/>
</dbReference>
<dbReference type="OrthoDB" id="3747638at2"/>
<evidence type="ECO:0000256" key="4">
    <source>
        <dbReference type="ARBA" id="ARBA00023163"/>
    </source>
</evidence>
<keyword evidence="4" id="KW-0804">Transcription</keyword>
<dbReference type="GO" id="GO:0006352">
    <property type="term" value="P:DNA-templated transcription initiation"/>
    <property type="evidence" value="ECO:0007669"/>
    <property type="project" value="InterPro"/>
</dbReference>
<gene>
    <name evidence="8" type="ORF">SAMN05443544_1374</name>
</gene>
<dbReference type="InterPro" id="IPR014284">
    <property type="entry name" value="RNA_pol_sigma-70_dom"/>
</dbReference>
<dbReference type="PANTHER" id="PTHR43133">
    <property type="entry name" value="RNA POLYMERASE ECF-TYPE SIGMA FACTO"/>
    <property type="match status" value="1"/>
</dbReference>
<evidence type="ECO:0000313" key="8">
    <source>
        <dbReference type="EMBL" id="SIN85366.1"/>
    </source>
</evidence>
<dbReference type="Gene3D" id="1.10.10.10">
    <property type="entry name" value="Winged helix-like DNA-binding domain superfamily/Winged helix DNA-binding domain"/>
    <property type="match status" value="1"/>
</dbReference>
<evidence type="ECO:0000259" key="6">
    <source>
        <dbReference type="Pfam" id="PF04542"/>
    </source>
</evidence>
<dbReference type="GO" id="GO:0003677">
    <property type="term" value="F:DNA binding"/>
    <property type="evidence" value="ECO:0007669"/>
    <property type="project" value="InterPro"/>
</dbReference>